<name>A0A9N8D9Y9_9STRA</name>
<accession>A0A9N8D9Y9</accession>
<feature type="compositionally biased region" description="Polar residues" evidence="1">
    <location>
        <begin position="220"/>
        <end position="232"/>
    </location>
</feature>
<evidence type="ECO:0000256" key="1">
    <source>
        <dbReference type="SAM" id="MobiDB-lite"/>
    </source>
</evidence>
<feature type="compositionally biased region" description="Basic and acidic residues" evidence="1">
    <location>
        <begin position="91"/>
        <end position="104"/>
    </location>
</feature>
<organism evidence="2 3">
    <name type="scientific">Seminavis robusta</name>
    <dbReference type="NCBI Taxonomy" id="568900"/>
    <lineage>
        <taxon>Eukaryota</taxon>
        <taxon>Sar</taxon>
        <taxon>Stramenopiles</taxon>
        <taxon>Ochrophyta</taxon>
        <taxon>Bacillariophyta</taxon>
        <taxon>Bacillariophyceae</taxon>
        <taxon>Bacillariophycidae</taxon>
        <taxon>Naviculales</taxon>
        <taxon>Naviculaceae</taxon>
        <taxon>Seminavis</taxon>
    </lineage>
</organism>
<reference evidence="2" key="1">
    <citation type="submission" date="2020-06" db="EMBL/GenBank/DDBJ databases">
        <authorList>
            <consortium name="Plant Systems Biology data submission"/>
        </authorList>
    </citation>
    <scope>NUCLEOTIDE SEQUENCE</scope>
    <source>
        <strain evidence="2">D6</strain>
    </source>
</reference>
<dbReference type="Proteomes" id="UP001153069">
    <property type="component" value="Unassembled WGS sequence"/>
</dbReference>
<evidence type="ECO:0000313" key="2">
    <source>
        <dbReference type="EMBL" id="CAB9496655.1"/>
    </source>
</evidence>
<feature type="compositionally biased region" description="Low complexity" evidence="1">
    <location>
        <begin position="1"/>
        <end position="20"/>
    </location>
</feature>
<gene>
    <name evidence="2" type="ORF">SEMRO_7_G006240.1</name>
</gene>
<comment type="caution">
    <text evidence="2">The sequence shown here is derived from an EMBL/GenBank/DDBJ whole genome shotgun (WGS) entry which is preliminary data.</text>
</comment>
<evidence type="ECO:0000313" key="3">
    <source>
        <dbReference type="Proteomes" id="UP001153069"/>
    </source>
</evidence>
<feature type="region of interest" description="Disordered" evidence="1">
    <location>
        <begin position="209"/>
        <end position="232"/>
    </location>
</feature>
<dbReference type="AlphaFoldDB" id="A0A9N8D9Y9"/>
<dbReference type="EMBL" id="CAICTM010000007">
    <property type="protein sequence ID" value="CAB9496655.1"/>
    <property type="molecule type" value="Genomic_DNA"/>
</dbReference>
<sequence>MASITNNKSNNDRPPSSSRSLAEDGLRVLDELKRVLFFTDLDTMSDEEKQAAGLAMDDLDRWLSSQDKVGNVSIKCYATTKDNSTDINNKTSEDEKEESKHEDLANSSIGSTGTAANEMVALRDLLMVLRSRMDSTYKEAERVVFFTDLDDRSVVSSNSDSAVNTAVVKLQQMLQQIERTVAKQLNHMGESTKRAYKEAERTVFFTDVPEGENKPRSCPNLGTTGASSLQNPQQGVMRDLERRMLFTDV</sequence>
<feature type="region of interest" description="Disordered" evidence="1">
    <location>
        <begin position="1"/>
        <end position="22"/>
    </location>
</feature>
<proteinExistence type="predicted"/>
<keyword evidence="3" id="KW-1185">Reference proteome</keyword>
<protein>
    <submittedName>
        <fullName evidence="2">Uncharacterized protein</fullName>
    </submittedName>
</protein>
<feature type="region of interest" description="Disordered" evidence="1">
    <location>
        <begin position="82"/>
        <end position="111"/>
    </location>
</feature>